<evidence type="ECO:0000313" key="3">
    <source>
        <dbReference type="Proteomes" id="UP000004221"/>
    </source>
</evidence>
<dbReference type="Proteomes" id="UP000004221">
    <property type="component" value="Unassembled WGS sequence"/>
</dbReference>
<dbReference type="InterPro" id="IPR047951">
    <property type="entry name" value="Transpos_ISL3"/>
</dbReference>
<dbReference type="PANTHER" id="PTHR33498">
    <property type="entry name" value="TRANSPOSASE FOR INSERTION SEQUENCE ELEMENT IS1557"/>
    <property type="match status" value="1"/>
</dbReference>
<name>I4EGV9_9BACT</name>
<accession>I4EGV9</accession>
<comment type="caution">
    <text evidence="2">The sequence shown here is derived from an EMBL/GenBank/DDBJ whole genome shotgun (WGS) entry which is preliminary data.</text>
</comment>
<evidence type="ECO:0000259" key="1">
    <source>
        <dbReference type="Pfam" id="PF01610"/>
    </source>
</evidence>
<sequence length="202" mass="22848">MTQRPSSLTPYAGYLLERWRQGERNARALWREIVALGYPGTHRNVSRFVTHLRQQECAGIPLPKPQTAGLTPGQTVRLLLLRSADRSPLQQAAITHLRALHPDLATTMDLVDAFLALVHQPPDCLESELMTWMQSAMASGIAEFRTFVDRLFQDLTAVVAGLTLPWSQGQTEGQILWLKLIRRQMYGRGNFDLVRKRVLHVA</sequence>
<proteinExistence type="predicted"/>
<dbReference type="AlphaFoldDB" id="I4EGV9"/>
<protein>
    <recommendedName>
        <fullName evidence="1">Transposase IS204/IS1001/IS1096/IS1165 DDE domain-containing protein</fullName>
    </recommendedName>
</protein>
<dbReference type="RefSeq" id="WP_008477648.1">
    <property type="nucleotide sequence ID" value="NZ_CAGS01000207.1"/>
</dbReference>
<dbReference type="EMBL" id="CAGS01000207">
    <property type="protein sequence ID" value="CCF83921.1"/>
    <property type="molecule type" value="Genomic_DNA"/>
</dbReference>
<gene>
    <name evidence="2" type="ORF">NITHO_2850003</name>
</gene>
<organism evidence="2 3">
    <name type="scientific">Nitrolancea hollandica Lb</name>
    <dbReference type="NCBI Taxonomy" id="1129897"/>
    <lineage>
        <taxon>Bacteria</taxon>
        <taxon>Pseudomonadati</taxon>
        <taxon>Thermomicrobiota</taxon>
        <taxon>Thermomicrobia</taxon>
        <taxon>Sphaerobacterales</taxon>
        <taxon>Sphaerobacterineae</taxon>
        <taxon>Sphaerobacteraceae</taxon>
        <taxon>Nitrolancea</taxon>
    </lineage>
</organism>
<keyword evidence="3" id="KW-1185">Reference proteome</keyword>
<dbReference type="PANTHER" id="PTHR33498:SF1">
    <property type="entry name" value="TRANSPOSASE FOR INSERTION SEQUENCE ELEMENT IS1557"/>
    <property type="match status" value="1"/>
</dbReference>
<dbReference type="Pfam" id="PF01610">
    <property type="entry name" value="DDE_Tnp_ISL3"/>
    <property type="match status" value="1"/>
</dbReference>
<feature type="domain" description="Transposase IS204/IS1001/IS1096/IS1165 DDE" evidence="1">
    <location>
        <begin position="49"/>
        <end position="197"/>
    </location>
</feature>
<dbReference type="OrthoDB" id="165122at2"/>
<dbReference type="InterPro" id="IPR002560">
    <property type="entry name" value="Transposase_DDE"/>
</dbReference>
<reference evidence="2 3" key="1">
    <citation type="journal article" date="2012" name="ISME J.">
        <title>Nitrification expanded: discovery, physiology and genomics of a nitrite-oxidizing bacterium from the phylum Chloroflexi.</title>
        <authorList>
            <person name="Sorokin D.Y."/>
            <person name="Lucker S."/>
            <person name="Vejmelkova D."/>
            <person name="Kostrikina N.A."/>
            <person name="Kleerebezem R."/>
            <person name="Rijpstra W.I."/>
            <person name="Damste J.S."/>
            <person name="Le Paslier D."/>
            <person name="Muyzer G."/>
            <person name="Wagner M."/>
            <person name="van Loosdrecht M.C."/>
            <person name="Daims H."/>
        </authorList>
    </citation>
    <scope>NUCLEOTIDE SEQUENCE [LARGE SCALE GENOMIC DNA]</scope>
    <source>
        <strain evidence="3">none</strain>
    </source>
</reference>
<evidence type="ECO:0000313" key="2">
    <source>
        <dbReference type="EMBL" id="CCF83921.1"/>
    </source>
</evidence>